<gene>
    <name evidence="7" type="ORF">ACFQ39_10340</name>
</gene>
<dbReference type="InterPro" id="IPR036942">
    <property type="entry name" value="Beta-barrel_TonB_sf"/>
</dbReference>
<dbReference type="SUPFAM" id="SSF56935">
    <property type="entry name" value="Porins"/>
    <property type="match status" value="1"/>
</dbReference>
<evidence type="ECO:0000256" key="5">
    <source>
        <dbReference type="ARBA" id="ARBA00023136"/>
    </source>
</evidence>
<evidence type="ECO:0000313" key="7">
    <source>
        <dbReference type="EMBL" id="MFD1316017.1"/>
    </source>
</evidence>
<keyword evidence="6" id="KW-0998">Cell outer membrane</keyword>
<dbReference type="Gene3D" id="2.40.170.20">
    <property type="entry name" value="TonB-dependent receptor, beta-barrel domain"/>
    <property type="match status" value="1"/>
</dbReference>
<evidence type="ECO:0000256" key="1">
    <source>
        <dbReference type="ARBA" id="ARBA00004571"/>
    </source>
</evidence>
<proteinExistence type="predicted"/>
<name>A0ABW3Y2D1_9FLAO</name>
<dbReference type="InterPro" id="IPR039426">
    <property type="entry name" value="TonB-dep_rcpt-like"/>
</dbReference>
<protein>
    <submittedName>
        <fullName evidence="7">TonB-dependent receptor</fullName>
    </submittedName>
</protein>
<keyword evidence="4" id="KW-0812">Transmembrane</keyword>
<evidence type="ECO:0000313" key="8">
    <source>
        <dbReference type="Proteomes" id="UP001597201"/>
    </source>
</evidence>
<organism evidence="7 8">
    <name type="scientific">Namhaeicola litoreus</name>
    <dbReference type="NCBI Taxonomy" id="1052145"/>
    <lineage>
        <taxon>Bacteria</taxon>
        <taxon>Pseudomonadati</taxon>
        <taxon>Bacteroidota</taxon>
        <taxon>Flavobacteriia</taxon>
        <taxon>Flavobacteriales</taxon>
        <taxon>Flavobacteriaceae</taxon>
        <taxon>Namhaeicola</taxon>
    </lineage>
</organism>
<evidence type="ECO:0000256" key="4">
    <source>
        <dbReference type="ARBA" id="ARBA00022692"/>
    </source>
</evidence>
<dbReference type="EMBL" id="JBHTMY010000003">
    <property type="protein sequence ID" value="MFD1316017.1"/>
    <property type="molecule type" value="Genomic_DNA"/>
</dbReference>
<keyword evidence="2" id="KW-0813">Transport</keyword>
<comment type="subcellular location">
    <subcellularLocation>
        <location evidence="1">Cell outer membrane</location>
        <topology evidence="1">Multi-pass membrane protein</topology>
    </subcellularLocation>
</comment>
<accession>A0ABW3Y2D1</accession>
<sequence length="665" mass="76002">MYRRYFILVFLFVVSHAKAQEKEQDSILPISLEEIILVSQQDIFNQKQAKPLSTVDEFLEKSTRINMIKRGNYAWEPAMNNMLSERLSVTIDGMQIFGACTDKMDPITSYVDVSNLSEIHVNSGQQGLENGATIGGGVDLVLQKSYFGGPKQNFGLDLGYESNPRAKIMSAEYNVSRQKYFINTDFLYRNADNYYAGGGEKVQFSQYQKFNVSLASGMKLTEESALVGTFIYDQANDVGYPALTMDVSLAKAIIASLSYEYKNLDALFYDFESKVYFNTIEHVMDDTNRPDTPIHMDMPGWSDTFGFYAKAKSKKNKHQILTNFNGYYNRSKAEMTMYPNDPEESLMFMLTWPDVQTFYTGLFLEDIWTLNSADQIKFHLRIGGQHENIADDFGFNSLKIFYPNMDRSQERFLFGFNSTYTKVLNHFDWMAGLGHGQRAPSVSEAYGFYLFNSFDNFDYIGNPELGNEKSTEINFKLAYKKQNFGLGLETSFFYIKDYILGVVDPVLSEMTIGADGVKIYSALDYATIWNTSVNADYSFLLNWHLMAKVGYSLGQDMDGENLPLISPVTYQVGFHFKKNMFDAEFILNGAGKQKNFSPEFGENQTEAYAVCNLNGSYNFYLGKNTIFLKTGVENIFDVNYSTYTDWNNIPRMGRNFFINLSYVFQ</sequence>
<keyword evidence="3" id="KW-1134">Transmembrane beta strand</keyword>
<keyword evidence="7" id="KW-0675">Receptor</keyword>
<keyword evidence="8" id="KW-1185">Reference proteome</keyword>
<evidence type="ECO:0000256" key="6">
    <source>
        <dbReference type="ARBA" id="ARBA00023237"/>
    </source>
</evidence>
<dbReference type="Proteomes" id="UP001597201">
    <property type="component" value="Unassembled WGS sequence"/>
</dbReference>
<dbReference type="PANTHER" id="PTHR30069">
    <property type="entry name" value="TONB-DEPENDENT OUTER MEMBRANE RECEPTOR"/>
    <property type="match status" value="1"/>
</dbReference>
<dbReference type="PANTHER" id="PTHR30069:SF49">
    <property type="entry name" value="OUTER MEMBRANE PROTEIN C"/>
    <property type="match status" value="1"/>
</dbReference>
<evidence type="ECO:0000256" key="2">
    <source>
        <dbReference type="ARBA" id="ARBA00022448"/>
    </source>
</evidence>
<dbReference type="RefSeq" id="WP_377178741.1">
    <property type="nucleotide sequence ID" value="NZ_JBHTMY010000003.1"/>
</dbReference>
<keyword evidence="5" id="KW-0472">Membrane</keyword>
<evidence type="ECO:0000256" key="3">
    <source>
        <dbReference type="ARBA" id="ARBA00022452"/>
    </source>
</evidence>
<reference evidence="8" key="1">
    <citation type="journal article" date="2019" name="Int. J. Syst. Evol. Microbiol.">
        <title>The Global Catalogue of Microorganisms (GCM) 10K type strain sequencing project: providing services to taxonomists for standard genome sequencing and annotation.</title>
        <authorList>
            <consortium name="The Broad Institute Genomics Platform"/>
            <consortium name="The Broad Institute Genome Sequencing Center for Infectious Disease"/>
            <person name="Wu L."/>
            <person name="Ma J."/>
        </authorList>
    </citation>
    <scope>NUCLEOTIDE SEQUENCE [LARGE SCALE GENOMIC DNA]</scope>
    <source>
        <strain evidence="8">CCUG 61485</strain>
    </source>
</reference>
<comment type="caution">
    <text evidence="7">The sequence shown here is derived from an EMBL/GenBank/DDBJ whole genome shotgun (WGS) entry which is preliminary data.</text>
</comment>